<feature type="domain" description="WW" evidence="1">
    <location>
        <begin position="454"/>
        <end position="493"/>
    </location>
</feature>
<dbReference type="InterPro" id="IPR001202">
    <property type="entry name" value="WW_dom"/>
</dbReference>
<comment type="caution">
    <text evidence="2">The sequence shown here is derived from an EMBL/GenBank/DDBJ whole genome shotgun (WGS) entry which is preliminary data.</text>
</comment>
<dbReference type="Proteomes" id="UP001189429">
    <property type="component" value="Unassembled WGS sequence"/>
</dbReference>
<protein>
    <recommendedName>
        <fullName evidence="1">WW domain-containing protein</fullName>
    </recommendedName>
</protein>
<evidence type="ECO:0000259" key="1">
    <source>
        <dbReference type="PROSITE" id="PS50020"/>
    </source>
</evidence>
<dbReference type="InterPro" id="IPR002495">
    <property type="entry name" value="Glyco_trans_8"/>
</dbReference>
<dbReference type="PROSITE" id="PS50020">
    <property type="entry name" value="WW_DOMAIN_2"/>
    <property type="match status" value="2"/>
</dbReference>
<dbReference type="InterPro" id="IPR029044">
    <property type="entry name" value="Nucleotide-diphossugar_trans"/>
</dbReference>
<dbReference type="SUPFAM" id="SSF53448">
    <property type="entry name" value="Nucleotide-diphospho-sugar transferases"/>
    <property type="match status" value="1"/>
</dbReference>
<dbReference type="EMBL" id="CAUYUJ010003324">
    <property type="protein sequence ID" value="CAK0804807.1"/>
    <property type="molecule type" value="Genomic_DNA"/>
</dbReference>
<dbReference type="SMART" id="SM00456">
    <property type="entry name" value="WW"/>
    <property type="match status" value="2"/>
</dbReference>
<keyword evidence="3" id="KW-1185">Reference proteome</keyword>
<evidence type="ECO:0000313" key="2">
    <source>
        <dbReference type="EMBL" id="CAK0804807.1"/>
    </source>
</evidence>
<evidence type="ECO:0000313" key="3">
    <source>
        <dbReference type="Proteomes" id="UP001189429"/>
    </source>
</evidence>
<dbReference type="Pfam" id="PF01501">
    <property type="entry name" value="Glyco_transf_8"/>
    <property type="match status" value="1"/>
</dbReference>
<organism evidence="2 3">
    <name type="scientific">Prorocentrum cordatum</name>
    <dbReference type="NCBI Taxonomy" id="2364126"/>
    <lineage>
        <taxon>Eukaryota</taxon>
        <taxon>Sar</taxon>
        <taxon>Alveolata</taxon>
        <taxon>Dinophyceae</taxon>
        <taxon>Prorocentrales</taxon>
        <taxon>Prorocentraceae</taxon>
        <taxon>Prorocentrum</taxon>
    </lineage>
</organism>
<name>A0ABN9QIZ8_9DINO</name>
<dbReference type="Gene3D" id="2.20.70.10">
    <property type="match status" value="1"/>
</dbReference>
<reference evidence="2" key="1">
    <citation type="submission" date="2023-10" db="EMBL/GenBank/DDBJ databases">
        <authorList>
            <person name="Chen Y."/>
            <person name="Shah S."/>
            <person name="Dougan E. K."/>
            <person name="Thang M."/>
            <person name="Chan C."/>
        </authorList>
    </citation>
    <scope>NUCLEOTIDE SEQUENCE [LARGE SCALE GENOMIC DNA]</scope>
</reference>
<dbReference type="PANTHER" id="PTHR11183">
    <property type="entry name" value="GLYCOGENIN SUBFAMILY MEMBER"/>
    <property type="match status" value="1"/>
</dbReference>
<dbReference type="SUPFAM" id="SSF51045">
    <property type="entry name" value="WW domain"/>
    <property type="match status" value="1"/>
</dbReference>
<accession>A0ABN9QIZ8</accession>
<feature type="domain" description="WW" evidence="1">
    <location>
        <begin position="491"/>
        <end position="526"/>
    </location>
</feature>
<dbReference type="InterPro" id="IPR050587">
    <property type="entry name" value="GNT1/Glycosyltrans_8"/>
</dbReference>
<dbReference type="CDD" id="cd00201">
    <property type="entry name" value="WW"/>
    <property type="match status" value="1"/>
</dbReference>
<dbReference type="InterPro" id="IPR036020">
    <property type="entry name" value="WW_dom_sf"/>
</dbReference>
<gene>
    <name evidence="2" type="ORF">PCOR1329_LOCUS11494</name>
</gene>
<sequence>MAAGTAGPGAAPGDAGAGWGAQLAQSASGCGDDGAQADCAYVFVLFGARCEQYFLGIVSVVRSLLKHLCVHQRVLMHTRDVPRSVLDLAVSLGVFDEIIPTDYIEASELFFNNPQAHQRFGKIFTKYRVLGLDWRFKKVLLLDSDLHVRSNLDHLFELDAPAAMQRGPNKPPMRTLLPARAPINAGVVLLQPDSRVLDTLLREITGPNPRRLPGYNSPDADYLTEHPIYAGKWTSIPLEYNFQLEFDALDPKAGTVRFSSLREAHFSEDGAAMPWENVQVVHFSGMKPWAALLDDTSPLLRGLRTVGSNDAGLQAKLAAGIHEYAREVATLQGLCSQLGLGEGVVWREVRAERAQLPKRPEQARMRLHALLPLGGRWFEGQRAATAVWIPPGAGLAMPGALHDRCKPVAVYLEVAGSAGPIAVGNKVLAKVDGTEQQFEVTAIKDGVAGLRRKVVLSPEWERAEAPPSEETPQGRPYYYNTRSQLCQWEFPNLPRSWQCVNDPATGDQYYYKVGSQQPAQWDPPEFEELELRLDELRAESVAADRVTCSDVTIWRRSFLEEEDKEALKAMCEALEIARRGG</sequence>
<dbReference type="Gene3D" id="3.90.550.10">
    <property type="entry name" value="Spore Coat Polysaccharide Biosynthesis Protein SpsA, Chain A"/>
    <property type="match status" value="1"/>
</dbReference>
<proteinExistence type="predicted"/>